<dbReference type="InterPro" id="IPR012340">
    <property type="entry name" value="NA-bd_OB-fold"/>
</dbReference>
<protein>
    <submittedName>
        <fullName evidence="3">Pre-mRNA-splicing factor ATP-dependent RNA helicase</fullName>
    </submittedName>
</protein>
<feature type="region of interest" description="Disordered" evidence="1">
    <location>
        <begin position="187"/>
        <end position="212"/>
    </location>
</feature>
<evidence type="ECO:0000313" key="3">
    <source>
        <dbReference type="EMBL" id="PSC68289.1"/>
    </source>
</evidence>
<evidence type="ECO:0000259" key="2">
    <source>
        <dbReference type="PROSITE" id="PS50126"/>
    </source>
</evidence>
<feature type="compositionally biased region" description="Low complexity" evidence="1">
    <location>
        <begin position="7"/>
        <end position="19"/>
    </location>
</feature>
<dbReference type="SUPFAM" id="SSF50249">
    <property type="entry name" value="Nucleic acid-binding proteins"/>
    <property type="match status" value="1"/>
</dbReference>
<feature type="domain" description="S1 motif" evidence="2">
    <location>
        <begin position="103"/>
        <end position="174"/>
    </location>
</feature>
<dbReference type="GO" id="GO:0043489">
    <property type="term" value="P:RNA stabilization"/>
    <property type="evidence" value="ECO:0007669"/>
    <property type="project" value="TreeGrafter"/>
</dbReference>
<dbReference type="SMART" id="SM00316">
    <property type="entry name" value="S1"/>
    <property type="match status" value="1"/>
</dbReference>
<dbReference type="PANTHER" id="PTHR15838">
    <property type="entry name" value="NUCLEOLAR PROTEIN OF 40 KDA"/>
    <property type="match status" value="1"/>
</dbReference>
<keyword evidence="3" id="KW-0547">Nucleotide-binding</keyword>
<gene>
    <name evidence="3" type="ORF">C2E20_8129</name>
</gene>
<comment type="caution">
    <text evidence="3">The sequence shown here is derived from an EMBL/GenBank/DDBJ whole genome shotgun (WGS) entry which is preliminary data.</text>
</comment>
<dbReference type="EMBL" id="LHPF02000039">
    <property type="protein sequence ID" value="PSC68289.1"/>
    <property type="molecule type" value="Genomic_DNA"/>
</dbReference>
<dbReference type="FunFam" id="2.40.50.140:FF:000061">
    <property type="entry name" value="ATP-dependent RNA helicase DHX8"/>
    <property type="match status" value="1"/>
</dbReference>
<dbReference type="InterPro" id="IPR003029">
    <property type="entry name" value="S1_domain"/>
</dbReference>
<evidence type="ECO:0000256" key="1">
    <source>
        <dbReference type="SAM" id="MobiDB-lite"/>
    </source>
</evidence>
<dbReference type="Pfam" id="PF00575">
    <property type="entry name" value="S1"/>
    <property type="match status" value="1"/>
</dbReference>
<dbReference type="OrthoDB" id="10253254at2759"/>
<evidence type="ECO:0000313" key="4">
    <source>
        <dbReference type="Proteomes" id="UP000239649"/>
    </source>
</evidence>
<dbReference type="GO" id="GO:0003723">
    <property type="term" value="F:RNA binding"/>
    <property type="evidence" value="ECO:0007669"/>
    <property type="project" value="TreeGrafter"/>
</dbReference>
<dbReference type="GO" id="GO:0004386">
    <property type="term" value="F:helicase activity"/>
    <property type="evidence" value="ECO:0007669"/>
    <property type="project" value="UniProtKB-KW"/>
</dbReference>
<keyword evidence="3" id="KW-0347">Helicase</keyword>
<keyword evidence="3" id="KW-0378">Hydrolase</keyword>
<keyword evidence="3" id="KW-0067">ATP-binding</keyword>
<dbReference type="STRING" id="554055.A0A2P6V2H1"/>
<dbReference type="CDD" id="cd05684">
    <property type="entry name" value="S1_DHX8_helicase"/>
    <property type="match status" value="1"/>
</dbReference>
<sequence>MEEEMLAEASAKAEQSAAAERQRSHEGAGERGRDGRDGDRDRNVCGGGYDRRDRSRSRDRDRRRRSSRSRSRERYRRARSRSASPRGAGRGAPAAVPDEPEMYGCYKGRVTGAMDFGCFVELQGFRTKQEGLVHLSNISSTKRGGSAKELVNKGEPVWVKVVSKTGQRLGLAMRDVDQVTGEDLLPMQRGAANPSGPGGGGPGGAPSALHGLSGIKVGAG</sequence>
<accession>A0A2P6V2H1</accession>
<organism evidence="3 4">
    <name type="scientific">Micractinium conductrix</name>
    <dbReference type="NCBI Taxonomy" id="554055"/>
    <lineage>
        <taxon>Eukaryota</taxon>
        <taxon>Viridiplantae</taxon>
        <taxon>Chlorophyta</taxon>
        <taxon>core chlorophytes</taxon>
        <taxon>Trebouxiophyceae</taxon>
        <taxon>Chlorellales</taxon>
        <taxon>Chlorellaceae</taxon>
        <taxon>Chlorella clade</taxon>
        <taxon>Micractinium</taxon>
    </lineage>
</organism>
<dbReference type="InterPro" id="IPR049621">
    <property type="entry name" value="S1_DHX8_helicase"/>
</dbReference>
<proteinExistence type="predicted"/>
<feature type="region of interest" description="Disordered" evidence="1">
    <location>
        <begin position="1"/>
        <end position="101"/>
    </location>
</feature>
<reference evidence="3 4" key="1">
    <citation type="journal article" date="2018" name="Plant J.">
        <title>Genome sequences of Chlorella sorokiniana UTEX 1602 and Micractinium conductrix SAG 241.80: implications to maltose excretion by a green alga.</title>
        <authorList>
            <person name="Arriola M.B."/>
            <person name="Velmurugan N."/>
            <person name="Zhang Y."/>
            <person name="Plunkett M.H."/>
            <person name="Hondzo H."/>
            <person name="Barney B.M."/>
        </authorList>
    </citation>
    <scope>NUCLEOTIDE SEQUENCE [LARGE SCALE GENOMIC DNA]</scope>
    <source>
        <strain evidence="3 4">SAG 241.80</strain>
    </source>
</reference>
<dbReference type="PROSITE" id="PS50126">
    <property type="entry name" value="S1"/>
    <property type="match status" value="1"/>
</dbReference>
<dbReference type="PANTHER" id="PTHR15838:SF1">
    <property type="entry name" value="ZINC FINGER CCHC DOMAIN-CONTAINING PROTEIN 17"/>
    <property type="match status" value="1"/>
</dbReference>
<dbReference type="Gene3D" id="2.40.50.140">
    <property type="entry name" value="Nucleic acid-binding proteins"/>
    <property type="match status" value="1"/>
</dbReference>
<keyword evidence="4" id="KW-1185">Reference proteome</keyword>
<dbReference type="Proteomes" id="UP000239649">
    <property type="component" value="Unassembled WGS sequence"/>
</dbReference>
<name>A0A2P6V2H1_9CHLO</name>
<feature type="compositionally biased region" description="Basic and acidic residues" evidence="1">
    <location>
        <begin position="20"/>
        <end position="60"/>
    </location>
</feature>
<feature type="compositionally biased region" description="Basic residues" evidence="1">
    <location>
        <begin position="61"/>
        <end position="80"/>
    </location>
</feature>
<dbReference type="AlphaFoldDB" id="A0A2P6V2H1"/>
<feature type="compositionally biased region" description="Low complexity" evidence="1">
    <location>
        <begin position="81"/>
        <end position="95"/>
    </location>
</feature>